<keyword evidence="2" id="KW-1185">Reference proteome</keyword>
<sequence>MKVEAPTKVTLNQLEKGVEFKTLDAAFGPESLGILVVEGLSDEFHQLRNDVLRQLSILARLSNDELSKLENEESMWLTGWSCGKEKLADGRLDTFKGSFYVNCAFHKDVRLEGPPQNIVDKFKDHKMYTTPNVWPSKELDGLKDFEANCKRLCNLIIDVAALVASSCDSYIKANGGYSMKDNYLRLIVENSTTTKARFLHYYPPPMAESQDEVWCGEHLDHSCITGLTSAMYLEEHDGVEVPIELSPDPNAGLYIRNRHGEVVKVNIPPTCLAFQTGSALQEISRGKFKAVPHYVQASKTRNVSRNTLAVFCQPDLSDMVNDEENFAEYSTRIVGGNH</sequence>
<protein>
    <submittedName>
        <fullName evidence="1">Uncharacterized protein</fullName>
    </submittedName>
</protein>
<accession>A0ACC2W064</accession>
<reference evidence="1" key="1">
    <citation type="submission" date="2023-04" db="EMBL/GenBank/DDBJ databases">
        <title>Draft Genome sequencing of Naganishia species isolated from polar environments using Oxford Nanopore Technology.</title>
        <authorList>
            <person name="Leo P."/>
            <person name="Venkateswaran K."/>
        </authorList>
    </citation>
    <scope>NUCLEOTIDE SEQUENCE</scope>
    <source>
        <strain evidence="1">MNA-CCFEE 5261</strain>
    </source>
</reference>
<gene>
    <name evidence="1" type="ORF">QFC19_003776</name>
</gene>
<proteinExistence type="predicted"/>
<comment type="caution">
    <text evidence="1">The sequence shown here is derived from an EMBL/GenBank/DDBJ whole genome shotgun (WGS) entry which is preliminary data.</text>
</comment>
<evidence type="ECO:0000313" key="2">
    <source>
        <dbReference type="Proteomes" id="UP001241377"/>
    </source>
</evidence>
<organism evidence="1 2">
    <name type="scientific">Naganishia cerealis</name>
    <dbReference type="NCBI Taxonomy" id="610337"/>
    <lineage>
        <taxon>Eukaryota</taxon>
        <taxon>Fungi</taxon>
        <taxon>Dikarya</taxon>
        <taxon>Basidiomycota</taxon>
        <taxon>Agaricomycotina</taxon>
        <taxon>Tremellomycetes</taxon>
        <taxon>Filobasidiales</taxon>
        <taxon>Filobasidiaceae</taxon>
        <taxon>Naganishia</taxon>
    </lineage>
</organism>
<dbReference type="EMBL" id="JASBWR010000038">
    <property type="protein sequence ID" value="KAJ9104818.1"/>
    <property type="molecule type" value="Genomic_DNA"/>
</dbReference>
<dbReference type="Proteomes" id="UP001241377">
    <property type="component" value="Unassembled WGS sequence"/>
</dbReference>
<evidence type="ECO:0000313" key="1">
    <source>
        <dbReference type="EMBL" id="KAJ9104818.1"/>
    </source>
</evidence>
<name>A0ACC2W064_9TREE</name>